<dbReference type="PANTHER" id="PTHR24223:SF443">
    <property type="entry name" value="MULTIDRUG-RESISTANCE LIKE PROTEIN 1, ISOFORM I"/>
    <property type="match status" value="1"/>
</dbReference>
<evidence type="ECO:0000313" key="7">
    <source>
        <dbReference type="Proteomes" id="UP000332933"/>
    </source>
</evidence>
<sequence>MDEATANVDLATDTLIQATIQEAFTTETVLTIAHRLDTILHCDRVVVLEKGVVVECDAPASLMAQPTSRFYGLAHEAGVLRPNKSIA</sequence>
<keyword evidence="2" id="KW-0677">Repeat</keyword>
<keyword evidence="3" id="KW-0547">Nucleotide-binding</keyword>
<dbReference type="InterPro" id="IPR050173">
    <property type="entry name" value="ABC_transporter_C-like"/>
</dbReference>
<comment type="subcellular location">
    <subcellularLocation>
        <location evidence="1">Endomembrane system</location>
        <topology evidence="1">Multi-pass membrane protein</topology>
    </subcellularLocation>
</comment>
<keyword evidence="7" id="KW-1185">Reference proteome</keyword>
<dbReference type="Gene3D" id="3.40.50.300">
    <property type="entry name" value="P-loop containing nucleotide triphosphate hydrolases"/>
    <property type="match status" value="1"/>
</dbReference>
<dbReference type="GO" id="GO:0012505">
    <property type="term" value="C:endomembrane system"/>
    <property type="evidence" value="ECO:0007669"/>
    <property type="project" value="UniProtKB-SubCell"/>
</dbReference>
<proteinExistence type="predicted"/>
<protein>
    <submittedName>
        <fullName evidence="6">Aste57867_22325 protein</fullName>
    </submittedName>
</protein>
<dbReference type="EMBL" id="CAADRA010007070">
    <property type="protein sequence ID" value="VFT98989.1"/>
    <property type="molecule type" value="Genomic_DNA"/>
</dbReference>
<dbReference type="GO" id="GO:0042626">
    <property type="term" value="F:ATPase-coupled transmembrane transporter activity"/>
    <property type="evidence" value="ECO:0007669"/>
    <property type="project" value="TreeGrafter"/>
</dbReference>
<name>A0A485LJZ6_9STRA</name>
<dbReference type="Proteomes" id="UP000332933">
    <property type="component" value="Unassembled WGS sequence"/>
</dbReference>
<evidence type="ECO:0000313" key="5">
    <source>
        <dbReference type="EMBL" id="KAF0685850.1"/>
    </source>
</evidence>
<reference evidence="5" key="2">
    <citation type="submission" date="2019-06" db="EMBL/GenBank/DDBJ databases">
        <title>Genomics analysis of Aphanomyces spp. identifies a new class of oomycete effector associated with host adaptation.</title>
        <authorList>
            <person name="Gaulin E."/>
        </authorList>
    </citation>
    <scope>NUCLEOTIDE SEQUENCE</scope>
    <source>
        <strain evidence="5">CBS 578.67</strain>
    </source>
</reference>
<dbReference type="AlphaFoldDB" id="A0A485LJZ6"/>
<dbReference type="EMBL" id="VJMH01007044">
    <property type="protein sequence ID" value="KAF0685850.1"/>
    <property type="molecule type" value="Genomic_DNA"/>
</dbReference>
<evidence type="ECO:0000256" key="2">
    <source>
        <dbReference type="ARBA" id="ARBA00022737"/>
    </source>
</evidence>
<reference evidence="6 7" key="1">
    <citation type="submission" date="2019-03" db="EMBL/GenBank/DDBJ databases">
        <authorList>
            <person name="Gaulin E."/>
            <person name="Dumas B."/>
        </authorList>
    </citation>
    <scope>NUCLEOTIDE SEQUENCE [LARGE SCALE GENOMIC DNA]</scope>
    <source>
        <strain evidence="6">CBS 568.67</strain>
    </source>
</reference>
<evidence type="ECO:0000256" key="4">
    <source>
        <dbReference type="ARBA" id="ARBA00022840"/>
    </source>
</evidence>
<dbReference type="SUPFAM" id="SSF52540">
    <property type="entry name" value="P-loop containing nucleoside triphosphate hydrolases"/>
    <property type="match status" value="1"/>
</dbReference>
<evidence type="ECO:0000256" key="1">
    <source>
        <dbReference type="ARBA" id="ARBA00004127"/>
    </source>
</evidence>
<gene>
    <name evidence="6" type="primary">Aste57867_22325</name>
    <name evidence="5" type="ORF">As57867_022255</name>
    <name evidence="6" type="ORF">ASTE57867_22325</name>
</gene>
<evidence type="ECO:0000313" key="6">
    <source>
        <dbReference type="EMBL" id="VFT98989.1"/>
    </source>
</evidence>
<dbReference type="OrthoDB" id="10263434at2759"/>
<accession>A0A485LJZ6</accession>
<dbReference type="GO" id="GO:0016020">
    <property type="term" value="C:membrane"/>
    <property type="evidence" value="ECO:0007669"/>
    <property type="project" value="TreeGrafter"/>
</dbReference>
<dbReference type="InterPro" id="IPR027417">
    <property type="entry name" value="P-loop_NTPase"/>
</dbReference>
<evidence type="ECO:0000256" key="3">
    <source>
        <dbReference type="ARBA" id="ARBA00022741"/>
    </source>
</evidence>
<organism evidence="6 7">
    <name type="scientific">Aphanomyces stellatus</name>
    <dbReference type="NCBI Taxonomy" id="120398"/>
    <lineage>
        <taxon>Eukaryota</taxon>
        <taxon>Sar</taxon>
        <taxon>Stramenopiles</taxon>
        <taxon>Oomycota</taxon>
        <taxon>Saprolegniomycetes</taxon>
        <taxon>Saprolegniales</taxon>
        <taxon>Verrucalvaceae</taxon>
        <taxon>Aphanomyces</taxon>
    </lineage>
</organism>
<keyword evidence="4" id="KW-0067">ATP-binding</keyword>
<dbReference type="GO" id="GO:0005524">
    <property type="term" value="F:ATP binding"/>
    <property type="evidence" value="ECO:0007669"/>
    <property type="project" value="UniProtKB-KW"/>
</dbReference>
<dbReference type="PANTHER" id="PTHR24223">
    <property type="entry name" value="ATP-BINDING CASSETTE SUB-FAMILY C"/>
    <property type="match status" value="1"/>
</dbReference>